<name>A0A9D5BU95_9LILI</name>
<accession>A0A9D5BU95</accession>
<dbReference type="Proteomes" id="UP001085076">
    <property type="component" value="Unassembled WGS sequence"/>
</dbReference>
<sequence>MHASKYAMKKPNPPNSTIEKDLCVALSEYRDLVGHFGENHKGNPVILLNDKGVRFIKASEEATLVNFMPFKPLPALRRIHLGWRDVEELVQVQLTRLTTCGLSIDSLPFHDCSIFAIRNRSQFDYEHQGMEYVTKKLTNIKDNPVLKDDVIVHKGLDQPPGITPKDVFDHYDRLAHDVALIEAGLYQPPPPYQQKNAGKNTNTPKMESKSKNKKNSKVKQSWEFIFGAYALEKTFAIGAIANVIS</sequence>
<dbReference type="Gene3D" id="3.30.559.10">
    <property type="entry name" value="Chloramphenicol acetyltransferase-like domain"/>
    <property type="match status" value="1"/>
</dbReference>
<dbReference type="InterPro" id="IPR023213">
    <property type="entry name" value="CAT-like_dom_sf"/>
</dbReference>
<protein>
    <submittedName>
        <fullName evidence="2">Uncharacterized protein</fullName>
    </submittedName>
</protein>
<evidence type="ECO:0000313" key="2">
    <source>
        <dbReference type="EMBL" id="KAJ0961019.1"/>
    </source>
</evidence>
<organism evidence="2 3">
    <name type="scientific">Dioscorea zingiberensis</name>
    <dbReference type="NCBI Taxonomy" id="325984"/>
    <lineage>
        <taxon>Eukaryota</taxon>
        <taxon>Viridiplantae</taxon>
        <taxon>Streptophyta</taxon>
        <taxon>Embryophyta</taxon>
        <taxon>Tracheophyta</taxon>
        <taxon>Spermatophyta</taxon>
        <taxon>Magnoliopsida</taxon>
        <taxon>Liliopsida</taxon>
        <taxon>Dioscoreales</taxon>
        <taxon>Dioscoreaceae</taxon>
        <taxon>Dioscorea</taxon>
    </lineage>
</organism>
<dbReference type="EMBL" id="JAGGNH010000045">
    <property type="protein sequence ID" value="KAJ0961019.1"/>
    <property type="molecule type" value="Genomic_DNA"/>
</dbReference>
<feature type="region of interest" description="Disordered" evidence="1">
    <location>
        <begin position="186"/>
        <end position="214"/>
    </location>
</feature>
<keyword evidence="3" id="KW-1185">Reference proteome</keyword>
<dbReference type="OrthoDB" id="688683at2759"/>
<reference evidence="2 3" key="1">
    <citation type="journal article" date="2022" name="Hortic Res">
        <title>The genome of Dioscorea zingiberensis sheds light on the biosynthesis, origin and evolution of the medicinally important diosgenin saponins.</title>
        <authorList>
            <person name="Li Y."/>
            <person name="Tan C."/>
            <person name="Li Z."/>
            <person name="Guo J."/>
            <person name="Li S."/>
            <person name="Chen X."/>
            <person name="Wang C."/>
            <person name="Dai X."/>
            <person name="Yang H."/>
            <person name="Song W."/>
            <person name="Hou L."/>
            <person name="Xu J."/>
            <person name="Tong Z."/>
            <person name="Xu A."/>
            <person name="Yuan X."/>
            <person name="Wang W."/>
            <person name="Yang Q."/>
            <person name="Chen L."/>
            <person name="Sun Z."/>
            <person name="Wang K."/>
            <person name="Pan B."/>
            <person name="Chen J."/>
            <person name="Bao Y."/>
            <person name="Liu F."/>
            <person name="Qi X."/>
            <person name="Gang D.R."/>
            <person name="Wen J."/>
            <person name="Li J."/>
        </authorList>
    </citation>
    <scope>NUCLEOTIDE SEQUENCE [LARGE SCALE GENOMIC DNA]</scope>
    <source>
        <strain evidence="2">Dzin_1.0</strain>
    </source>
</reference>
<evidence type="ECO:0000256" key="1">
    <source>
        <dbReference type="SAM" id="MobiDB-lite"/>
    </source>
</evidence>
<gene>
    <name evidence="2" type="ORF">J5N97_001016</name>
</gene>
<comment type="caution">
    <text evidence="2">The sequence shown here is derived from an EMBL/GenBank/DDBJ whole genome shotgun (WGS) entry which is preliminary data.</text>
</comment>
<dbReference type="AlphaFoldDB" id="A0A9D5BU95"/>
<evidence type="ECO:0000313" key="3">
    <source>
        <dbReference type="Proteomes" id="UP001085076"/>
    </source>
</evidence>
<feature type="compositionally biased region" description="Polar residues" evidence="1">
    <location>
        <begin position="193"/>
        <end position="205"/>
    </location>
</feature>
<proteinExistence type="predicted"/>